<dbReference type="InterPro" id="IPR017853">
    <property type="entry name" value="GH"/>
</dbReference>
<dbReference type="GO" id="GO:0005975">
    <property type="term" value="P:carbohydrate metabolic process"/>
    <property type="evidence" value="ECO:0007669"/>
    <property type="project" value="InterPro"/>
</dbReference>
<feature type="compositionally biased region" description="Polar residues" evidence="3">
    <location>
        <begin position="519"/>
        <end position="537"/>
    </location>
</feature>
<evidence type="ECO:0000256" key="1">
    <source>
        <dbReference type="ARBA" id="ARBA00022801"/>
    </source>
</evidence>
<dbReference type="GO" id="GO:0005576">
    <property type="term" value="C:extracellular region"/>
    <property type="evidence" value="ECO:0007669"/>
    <property type="project" value="TreeGrafter"/>
</dbReference>
<reference evidence="5" key="1">
    <citation type="submission" date="2020-11" db="EMBL/GenBank/DDBJ databases">
        <authorList>
            <consortium name="DOE Joint Genome Institute"/>
            <person name="Ahrendt S."/>
            <person name="Riley R."/>
            <person name="Andreopoulos W."/>
            <person name="Labutti K."/>
            <person name="Pangilinan J."/>
            <person name="Ruiz-Duenas F.J."/>
            <person name="Barrasa J.M."/>
            <person name="Sanchez-Garcia M."/>
            <person name="Camarero S."/>
            <person name="Miyauchi S."/>
            <person name="Serrano A."/>
            <person name="Linde D."/>
            <person name="Babiker R."/>
            <person name="Drula E."/>
            <person name="Ayuso-Fernandez I."/>
            <person name="Pacheco R."/>
            <person name="Padilla G."/>
            <person name="Ferreira P."/>
            <person name="Barriuso J."/>
            <person name="Kellner H."/>
            <person name="Castanera R."/>
            <person name="Alfaro M."/>
            <person name="Ramirez L."/>
            <person name="Pisabarro A.G."/>
            <person name="Kuo A."/>
            <person name="Tritt A."/>
            <person name="Lipzen A."/>
            <person name="He G."/>
            <person name="Yan M."/>
            <person name="Ng V."/>
            <person name="Cullen D."/>
            <person name="Martin F."/>
            <person name="Rosso M.-N."/>
            <person name="Henrissat B."/>
            <person name="Hibbett D."/>
            <person name="Martinez A.T."/>
            <person name="Grigoriev I.V."/>
        </authorList>
    </citation>
    <scope>NUCLEOTIDE SEQUENCE</scope>
    <source>
        <strain evidence="5">AH 40177</strain>
    </source>
</reference>
<evidence type="ECO:0000313" key="6">
    <source>
        <dbReference type="Proteomes" id="UP000772434"/>
    </source>
</evidence>
<keyword evidence="2" id="KW-0326">Glycosidase</keyword>
<name>A0A9P5PUF2_9AGAR</name>
<feature type="domain" description="GH18" evidence="4">
    <location>
        <begin position="75"/>
        <end position="415"/>
    </location>
</feature>
<dbReference type="InterPro" id="IPR050542">
    <property type="entry name" value="Glycosyl_Hydrlase18_Chitinase"/>
</dbReference>
<keyword evidence="6" id="KW-1185">Reference proteome</keyword>
<dbReference type="EMBL" id="JADNRY010000023">
    <property type="protein sequence ID" value="KAF9072606.1"/>
    <property type="molecule type" value="Genomic_DNA"/>
</dbReference>
<keyword evidence="1 5" id="KW-0378">Hydrolase</keyword>
<dbReference type="GO" id="GO:0004568">
    <property type="term" value="F:chitinase activity"/>
    <property type="evidence" value="ECO:0007669"/>
    <property type="project" value="TreeGrafter"/>
</dbReference>
<sequence>MGIVSVLIPKQGLNAELAGDGLQRYKNHFISVIRALDLSPCSLNAFRDGFCLLDFGNSLALCFDCFRAFDPTSNTNLVAYWGQNSFGATNPDDPSGFQTDLLTYCQQDTVDVFPLAFLDVFFGIGDLPEINFANICNDVDDAVFPGSDLANCQFMASDIETCQAMGKIITLSMGGATGAATFTSDAQAEEFATLIWNLFLGGTSDTRPFGDAVCLNLSLLTWKSALNSEHTYRRFLTGNVHTMGIFLHLRLHLRIDLDIEGGGSTGLSAFVTQIRTLAEGASKPFFISAAPQCPFPDAFIGSTIDAVGFDLIYVQFYNNFCELSNFDVSGDFDFSTWDNWAKTTSPNPNVKVFLGAPAAPLAAGSGYVEPAELATIIQQTQSSFSSFGGVMLWDISQAIANDRYDESAKSALLGESNALAVTASSAAHATSASSAKLVSSAATVSTAVSDGARTTAVTGTVAKSSAAALSSTVIATAPPVSSASSLRAASSSSASIAASQPSPASNATPVSNTAAGAFNATSQVHPNGAGDSNSTVKSRFFKF</sequence>
<organism evidence="5 6">
    <name type="scientific">Rhodocollybia butyracea</name>
    <dbReference type="NCBI Taxonomy" id="206335"/>
    <lineage>
        <taxon>Eukaryota</taxon>
        <taxon>Fungi</taxon>
        <taxon>Dikarya</taxon>
        <taxon>Basidiomycota</taxon>
        <taxon>Agaricomycotina</taxon>
        <taxon>Agaricomycetes</taxon>
        <taxon>Agaricomycetidae</taxon>
        <taxon>Agaricales</taxon>
        <taxon>Marasmiineae</taxon>
        <taxon>Omphalotaceae</taxon>
        <taxon>Rhodocollybia</taxon>
    </lineage>
</organism>
<evidence type="ECO:0000256" key="2">
    <source>
        <dbReference type="ARBA" id="ARBA00023295"/>
    </source>
</evidence>
<dbReference type="PANTHER" id="PTHR45708:SF49">
    <property type="entry name" value="ENDOCHITINASE"/>
    <property type="match status" value="1"/>
</dbReference>
<dbReference type="InterPro" id="IPR001223">
    <property type="entry name" value="Glyco_hydro18_cat"/>
</dbReference>
<proteinExistence type="predicted"/>
<evidence type="ECO:0000256" key="3">
    <source>
        <dbReference type="SAM" id="MobiDB-lite"/>
    </source>
</evidence>
<dbReference type="Gene3D" id="3.20.20.80">
    <property type="entry name" value="Glycosidases"/>
    <property type="match status" value="1"/>
</dbReference>
<dbReference type="SUPFAM" id="SSF51445">
    <property type="entry name" value="(Trans)glycosidases"/>
    <property type="match status" value="2"/>
</dbReference>
<feature type="region of interest" description="Disordered" evidence="3">
    <location>
        <begin position="519"/>
        <end position="543"/>
    </location>
</feature>
<dbReference type="PANTHER" id="PTHR45708">
    <property type="entry name" value="ENDOCHITINASE"/>
    <property type="match status" value="1"/>
</dbReference>
<comment type="caution">
    <text evidence="5">The sequence shown here is derived from an EMBL/GenBank/DDBJ whole genome shotgun (WGS) entry which is preliminary data.</text>
</comment>
<dbReference type="OrthoDB" id="6020543at2759"/>
<accession>A0A9P5PUF2</accession>
<gene>
    <name evidence="5" type="ORF">BDP27DRAFT_1417952</name>
</gene>
<dbReference type="PROSITE" id="PS51910">
    <property type="entry name" value="GH18_2"/>
    <property type="match status" value="1"/>
</dbReference>
<evidence type="ECO:0000313" key="5">
    <source>
        <dbReference type="EMBL" id="KAF9072606.1"/>
    </source>
</evidence>
<dbReference type="AlphaFoldDB" id="A0A9P5PUF2"/>
<dbReference type="Proteomes" id="UP000772434">
    <property type="component" value="Unassembled WGS sequence"/>
</dbReference>
<evidence type="ECO:0000259" key="4">
    <source>
        <dbReference type="PROSITE" id="PS51910"/>
    </source>
</evidence>
<protein>
    <submittedName>
        <fullName evidence="5">Glycoside hydrolase superfamily</fullName>
    </submittedName>
</protein>